<name>A0ABS2IRU4_9ACTN</name>
<comment type="caution">
    <text evidence="3">The sequence shown here is derived from an EMBL/GenBank/DDBJ whole genome shotgun (WGS) entry which is preliminary data.</text>
</comment>
<feature type="region of interest" description="Disordered" evidence="1">
    <location>
        <begin position="154"/>
        <end position="176"/>
    </location>
</feature>
<protein>
    <submittedName>
        <fullName evidence="3">Nuclear transport factor 2 family protein</fullName>
    </submittedName>
</protein>
<evidence type="ECO:0000256" key="1">
    <source>
        <dbReference type="SAM" id="MobiDB-lite"/>
    </source>
</evidence>
<accession>A0ABS2IRU4</accession>
<reference evidence="3 4" key="1">
    <citation type="submission" date="2021-02" db="EMBL/GenBank/DDBJ databases">
        <authorList>
            <person name="Ra J.-S."/>
        </authorList>
    </citation>
    <scope>NUCLEOTIDE SEQUENCE [LARGE SCALE GENOMIC DNA]</scope>
    <source>
        <strain evidence="3 4">MMS20-R1-14</strain>
    </source>
</reference>
<evidence type="ECO:0000313" key="4">
    <source>
        <dbReference type="Proteomes" id="UP001518872"/>
    </source>
</evidence>
<dbReference type="Pfam" id="PF13577">
    <property type="entry name" value="SnoaL_4"/>
    <property type="match status" value="1"/>
</dbReference>
<dbReference type="RefSeq" id="WP_204925035.1">
    <property type="nucleotide sequence ID" value="NZ_JAFEUC010000005.1"/>
</dbReference>
<dbReference type="Proteomes" id="UP001518872">
    <property type="component" value="Unassembled WGS sequence"/>
</dbReference>
<dbReference type="Gene3D" id="3.10.450.50">
    <property type="match status" value="1"/>
</dbReference>
<evidence type="ECO:0000313" key="3">
    <source>
        <dbReference type="EMBL" id="MBM7077048.1"/>
    </source>
</evidence>
<feature type="domain" description="SnoaL-like" evidence="2">
    <location>
        <begin position="19"/>
        <end position="152"/>
    </location>
</feature>
<keyword evidence="4" id="KW-1185">Reference proteome</keyword>
<dbReference type="CDD" id="cd00531">
    <property type="entry name" value="NTF2_like"/>
    <property type="match status" value="1"/>
</dbReference>
<organism evidence="3 4">
    <name type="scientific">Micromonospora humida</name>
    <dbReference type="NCBI Taxonomy" id="2809018"/>
    <lineage>
        <taxon>Bacteria</taxon>
        <taxon>Bacillati</taxon>
        <taxon>Actinomycetota</taxon>
        <taxon>Actinomycetes</taxon>
        <taxon>Micromonosporales</taxon>
        <taxon>Micromonosporaceae</taxon>
        <taxon>Micromonospora</taxon>
    </lineage>
</organism>
<dbReference type="InterPro" id="IPR037401">
    <property type="entry name" value="SnoaL-like"/>
</dbReference>
<dbReference type="EMBL" id="JAFEUC010000005">
    <property type="protein sequence ID" value="MBM7077048.1"/>
    <property type="molecule type" value="Genomic_DNA"/>
</dbReference>
<dbReference type="InterPro" id="IPR032710">
    <property type="entry name" value="NTF2-like_dom_sf"/>
</dbReference>
<dbReference type="SUPFAM" id="SSF54427">
    <property type="entry name" value="NTF2-like"/>
    <property type="match status" value="1"/>
</dbReference>
<evidence type="ECO:0000259" key="2">
    <source>
        <dbReference type="Pfam" id="PF13577"/>
    </source>
</evidence>
<sequence length="176" mass="19594">MSRSDWLDPGETELLDARALRDRAAIQDVVVAAGLLLDAGDFDTLRTLYTADAIFQMDPPPEGYPSVLTTPEQIMMGFSYQWNHARDEVGVMFRHVTSNLLITALGPTTAEVYSIVTVTGLYTDGQFGLRRLGNYVDRLRREGTRWRIAHRTVHMSAPPPLRPAQPATADPTRQAP</sequence>
<gene>
    <name evidence="3" type="ORF">JQX11_11870</name>
</gene>
<proteinExistence type="predicted"/>